<dbReference type="Gene3D" id="2.40.70.10">
    <property type="entry name" value="Acid Proteases"/>
    <property type="match status" value="1"/>
</dbReference>
<feature type="non-terminal residue" evidence="2">
    <location>
        <position position="179"/>
    </location>
</feature>
<evidence type="ECO:0000256" key="1">
    <source>
        <dbReference type="SAM" id="MobiDB-lite"/>
    </source>
</evidence>
<feature type="region of interest" description="Disordered" evidence="1">
    <location>
        <begin position="1"/>
        <end position="39"/>
    </location>
</feature>
<dbReference type="AlphaFoldDB" id="A0A4P9Y9Z3"/>
<protein>
    <submittedName>
        <fullName evidence="2">Uncharacterized protein</fullName>
    </submittedName>
</protein>
<dbReference type="EMBL" id="ML008020">
    <property type="protein sequence ID" value="RKP15704.1"/>
    <property type="molecule type" value="Genomic_DNA"/>
</dbReference>
<evidence type="ECO:0000313" key="2">
    <source>
        <dbReference type="EMBL" id="RKP15704.1"/>
    </source>
</evidence>
<feature type="compositionally biased region" description="Basic and acidic residues" evidence="1">
    <location>
        <begin position="1"/>
        <end position="29"/>
    </location>
</feature>
<sequence>MKNRTKDEKDEKSENSENSKNIFQKDKPPGHNNLCPKKPTIRKLVVKDKWKKHEDYDKAMEVEDADKEIKKLVSQPAIMKIKNPVEKTKFAYTVARMNKTRVLAAIDTMSNISCISPYLATQLNVKVNPVQGKLEMADGSTEVDRVGITEPIEIFHNGKVVNHQFEILYMGFDIACPIN</sequence>
<dbReference type="InterPro" id="IPR021109">
    <property type="entry name" value="Peptidase_aspartic_dom_sf"/>
</dbReference>
<gene>
    <name evidence="2" type="ORF">ROZALSC1DRAFT_26155</name>
</gene>
<organism evidence="2 3">
    <name type="scientific">Rozella allomycis (strain CSF55)</name>
    <dbReference type="NCBI Taxonomy" id="988480"/>
    <lineage>
        <taxon>Eukaryota</taxon>
        <taxon>Fungi</taxon>
        <taxon>Fungi incertae sedis</taxon>
        <taxon>Cryptomycota</taxon>
        <taxon>Cryptomycota incertae sedis</taxon>
        <taxon>Rozella</taxon>
    </lineage>
</organism>
<proteinExistence type="predicted"/>
<reference evidence="3" key="1">
    <citation type="journal article" date="2018" name="Nat. Microbiol.">
        <title>Leveraging single-cell genomics to expand the fungal tree of life.</title>
        <authorList>
            <person name="Ahrendt S.R."/>
            <person name="Quandt C.A."/>
            <person name="Ciobanu D."/>
            <person name="Clum A."/>
            <person name="Salamov A."/>
            <person name="Andreopoulos B."/>
            <person name="Cheng J.F."/>
            <person name="Woyke T."/>
            <person name="Pelin A."/>
            <person name="Henrissat B."/>
            <person name="Reynolds N.K."/>
            <person name="Benny G.L."/>
            <person name="Smith M.E."/>
            <person name="James T.Y."/>
            <person name="Grigoriev I.V."/>
        </authorList>
    </citation>
    <scope>NUCLEOTIDE SEQUENCE [LARGE SCALE GENOMIC DNA]</scope>
    <source>
        <strain evidence="3">CSF55</strain>
    </source>
</reference>
<accession>A0A4P9Y9Z3</accession>
<dbReference type="Proteomes" id="UP000281549">
    <property type="component" value="Unassembled WGS sequence"/>
</dbReference>
<dbReference type="CDD" id="cd00303">
    <property type="entry name" value="retropepsin_like"/>
    <property type="match status" value="1"/>
</dbReference>
<name>A0A4P9Y9Z3_ROZAC</name>
<evidence type="ECO:0000313" key="3">
    <source>
        <dbReference type="Proteomes" id="UP000281549"/>
    </source>
</evidence>